<sequence>MLYYLTTSIYSTSSSSSSSSSSEVEEYYVPSRDNHHDYYCDTNQPHSHIPQVHTATTFSTKSPTYLPMTDSSHHQPIDARALHSRLAVIANTNNTSSIEHGATQGRPRPSIDSTNTRPFTKSSTISTFDSHTSSTSSRLYASPSSRLHPESVGIAPGDFSKPRVPKRSRRHTMESGTSSSSSSGRKEREEPAQFKYYGRHGNQWLFNDFSVTGAVAKGFRRVFGGHKGERDWYEDRER</sequence>
<name>M2QYS9_COCSN</name>
<accession>M2QYS9</accession>
<evidence type="ECO:0000313" key="3">
    <source>
        <dbReference type="Proteomes" id="UP000016934"/>
    </source>
</evidence>
<organism evidence="2 3">
    <name type="scientific">Cochliobolus sativus (strain ND90Pr / ATCC 201652)</name>
    <name type="common">Common root rot and spot blotch fungus</name>
    <name type="synonym">Bipolaris sorokiniana</name>
    <dbReference type="NCBI Taxonomy" id="665912"/>
    <lineage>
        <taxon>Eukaryota</taxon>
        <taxon>Fungi</taxon>
        <taxon>Dikarya</taxon>
        <taxon>Ascomycota</taxon>
        <taxon>Pezizomycotina</taxon>
        <taxon>Dothideomycetes</taxon>
        <taxon>Pleosporomycetidae</taxon>
        <taxon>Pleosporales</taxon>
        <taxon>Pleosporineae</taxon>
        <taxon>Pleosporaceae</taxon>
        <taxon>Bipolaris</taxon>
    </lineage>
</organism>
<dbReference type="KEGG" id="bsc:COCSADRAFT_40601"/>
<dbReference type="GeneID" id="19139787"/>
<dbReference type="EMBL" id="KB445651">
    <property type="protein sequence ID" value="EMD60169.1"/>
    <property type="molecule type" value="Genomic_DNA"/>
</dbReference>
<reference evidence="3" key="2">
    <citation type="journal article" date="2013" name="PLoS Genet.">
        <title>Comparative genome structure, secondary metabolite, and effector coding capacity across Cochliobolus pathogens.</title>
        <authorList>
            <person name="Condon B.J."/>
            <person name="Leng Y."/>
            <person name="Wu D."/>
            <person name="Bushley K.E."/>
            <person name="Ohm R.A."/>
            <person name="Otillar R."/>
            <person name="Martin J."/>
            <person name="Schackwitz W."/>
            <person name="Grimwood J."/>
            <person name="MohdZainudin N."/>
            <person name="Xue C."/>
            <person name="Wang R."/>
            <person name="Manning V.A."/>
            <person name="Dhillon B."/>
            <person name="Tu Z.J."/>
            <person name="Steffenson B.J."/>
            <person name="Salamov A."/>
            <person name="Sun H."/>
            <person name="Lowry S."/>
            <person name="LaButti K."/>
            <person name="Han J."/>
            <person name="Copeland A."/>
            <person name="Lindquist E."/>
            <person name="Barry K."/>
            <person name="Schmutz J."/>
            <person name="Baker S.E."/>
            <person name="Ciuffetti L.M."/>
            <person name="Grigoriev I.V."/>
            <person name="Zhong S."/>
            <person name="Turgeon B.G."/>
        </authorList>
    </citation>
    <scope>NUCLEOTIDE SEQUENCE [LARGE SCALE GENOMIC DNA]</scope>
    <source>
        <strain evidence="3">ND90Pr / ATCC 201652</strain>
    </source>
</reference>
<feature type="compositionally biased region" description="Polar residues" evidence="1">
    <location>
        <begin position="111"/>
        <end position="121"/>
    </location>
</feature>
<feature type="compositionally biased region" description="Low complexity" evidence="1">
    <location>
        <begin position="122"/>
        <end position="145"/>
    </location>
</feature>
<protein>
    <submittedName>
        <fullName evidence="2">Uncharacterized protein</fullName>
    </submittedName>
</protein>
<dbReference type="AlphaFoldDB" id="M2QYS9"/>
<keyword evidence="3" id="KW-1185">Reference proteome</keyword>
<reference evidence="2 3" key="1">
    <citation type="journal article" date="2012" name="PLoS Pathog.">
        <title>Diverse lifestyles and strategies of plant pathogenesis encoded in the genomes of eighteen Dothideomycetes fungi.</title>
        <authorList>
            <person name="Ohm R.A."/>
            <person name="Feau N."/>
            <person name="Henrissat B."/>
            <person name="Schoch C.L."/>
            <person name="Horwitz B.A."/>
            <person name="Barry K.W."/>
            <person name="Condon B.J."/>
            <person name="Copeland A.C."/>
            <person name="Dhillon B."/>
            <person name="Glaser F."/>
            <person name="Hesse C.N."/>
            <person name="Kosti I."/>
            <person name="LaButti K."/>
            <person name="Lindquist E.A."/>
            <person name="Lucas S."/>
            <person name="Salamov A.A."/>
            <person name="Bradshaw R.E."/>
            <person name="Ciuffetti L."/>
            <person name="Hamelin R.C."/>
            <person name="Kema G.H.J."/>
            <person name="Lawrence C."/>
            <person name="Scott J.A."/>
            <person name="Spatafora J.W."/>
            <person name="Turgeon B.G."/>
            <person name="de Wit P.J.G.M."/>
            <person name="Zhong S."/>
            <person name="Goodwin S.B."/>
            <person name="Grigoriev I.V."/>
        </authorList>
    </citation>
    <scope>NUCLEOTIDE SEQUENCE [LARGE SCALE GENOMIC DNA]</scope>
    <source>
        <strain evidence="3">ND90Pr / ATCC 201652</strain>
    </source>
</reference>
<dbReference type="HOGENOM" id="CLU_1129563_0_0_1"/>
<evidence type="ECO:0000256" key="1">
    <source>
        <dbReference type="SAM" id="MobiDB-lite"/>
    </source>
</evidence>
<dbReference type="RefSeq" id="XP_007704132.1">
    <property type="nucleotide sequence ID" value="XM_007705942.1"/>
</dbReference>
<feature type="region of interest" description="Disordered" evidence="1">
    <location>
        <begin position="92"/>
        <end position="190"/>
    </location>
</feature>
<dbReference type="Proteomes" id="UP000016934">
    <property type="component" value="Unassembled WGS sequence"/>
</dbReference>
<gene>
    <name evidence="2" type="ORF">COCSADRAFT_40601</name>
</gene>
<dbReference type="eggNOG" id="ENOG502T607">
    <property type="taxonomic scope" value="Eukaryota"/>
</dbReference>
<proteinExistence type="predicted"/>
<dbReference type="OrthoDB" id="5089392at2759"/>
<dbReference type="OMA" id="SRRHTME"/>
<evidence type="ECO:0000313" key="2">
    <source>
        <dbReference type="EMBL" id="EMD60169.1"/>
    </source>
</evidence>